<proteinExistence type="predicted"/>
<dbReference type="Proteomes" id="UP000045706">
    <property type="component" value="Unassembled WGS sequence"/>
</dbReference>
<reference evidence="3" key="1">
    <citation type="submission" date="2015-05" db="EMBL/GenBank/DDBJ databases">
        <authorList>
            <person name="Fogelqvist Johan"/>
        </authorList>
    </citation>
    <scope>NUCLEOTIDE SEQUENCE [LARGE SCALE GENOMIC DNA]</scope>
</reference>
<organism evidence="2 3">
    <name type="scientific">Verticillium longisporum</name>
    <name type="common">Verticillium dahliae var. longisporum</name>
    <dbReference type="NCBI Taxonomy" id="100787"/>
    <lineage>
        <taxon>Eukaryota</taxon>
        <taxon>Fungi</taxon>
        <taxon>Dikarya</taxon>
        <taxon>Ascomycota</taxon>
        <taxon>Pezizomycotina</taxon>
        <taxon>Sordariomycetes</taxon>
        <taxon>Hypocreomycetidae</taxon>
        <taxon>Glomerellales</taxon>
        <taxon>Plectosphaerellaceae</taxon>
        <taxon>Verticillium</taxon>
    </lineage>
</organism>
<dbReference type="AlphaFoldDB" id="A0A0G4NHF5"/>
<evidence type="ECO:0000313" key="2">
    <source>
        <dbReference type="EMBL" id="CRK45813.1"/>
    </source>
</evidence>
<feature type="region of interest" description="Disordered" evidence="1">
    <location>
        <begin position="285"/>
        <end position="339"/>
    </location>
</feature>
<evidence type="ECO:0000313" key="3">
    <source>
        <dbReference type="Proteomes" id="UP000045706"/>
    </source>
</evidence>
<protein>
    <submittedName>
        <fullName evidence="2">Uncharacterized protein</fullName>
    </submittedName>
</protein>
<feature type="region of interest" description="Disordered" evidence="1">
    <location>
        <begin position="14"/>
        <end position="37"/>
    </location>
</feature>
<dbReference type="EMBL" id="CVQI01035050">
    <property type="protein sequence ID" value="CRK45813.1"/>
    <property type="molecule type" value="Genomic_DNA"/>
</dbReference>
<accession>A0A0G4NHF5</accession>
<sequence length="760" mass="85343">MIHQTGCVSGRPFSFSSTTPSWAKDSSLRPGKSTISGHRTRSLDHIDIAECSSVLALSLAGPAVQSVKISKRREGPQEGPVFDPFAPWHLLSLQSFPDDEHTVRSEDDLPRRRFPSEPHAFLDALAAEYRDATRRNIAIHERITKLITPPTDFMFDPSLRDKLLFEDKRFTYIRRYFWAYNTLGVINAGLRAMLAAYADSFTDDFWAGRHSAVWPHPDPDGPDVIAWRETMAGLRTELERTPVTHEAIPNMAGHQNPDELLRAVEASHEQYLRSLRTLHDALASSVRQRSESRSTIPVSPLLRPASSPALSPQLLGDATFPSQSPGPRSRRPTLDPNERRPQFLSIERKHTPASLHSEYEVEFLPLLDPAAPQRGNGYAPAVPRPIERRSWTDGELMRHLKRTEFHGVAEVAIKDILDKQSDIDENGDFASFAAYEHEGFISSTLELYDIDADGLATPVGRQPNHQTPGLPQVITPSQIVDAPTVWNALKEIHSNGQAVGLMTTLQEPTPLMLEALHLTMSPYFDMTELLRHFTTDTENKGKTRAYVNRAFVKDDTPNRVRQRSAFFVFKYYTVVGEGLEPAAWQKYDKRPSDARSLDHIDIAECSSVLALSLAGPAVQSVKISKRREGPQEGPVFDPFAPWHLLSLQSFPDDEHTVRSEDDLPRRRFPSGPHAFLDALAAEYRDATRRNIAIHERITKLITPPTDFMFDPSDAVRRLLESIDDGREEVVSNLRQHRQTRLNDSLNLGVLGGLLARNALG</sequence>
<evidence type="ECO:0000256" key="1">
    <source>
        <dbReference type="SAM" id="MobiDB-lite"/>
    </source>
</evidence>
<name>A0A0G4NHF5_VERLO</name>
<gene>
    <name evidence="2" type="ORF">BN1723_001156</name>
</gene>